<reference evidence="11" key="2">
    <citation type="submission" date="2020-09" db="EMBL/GenBank/DDBJ databases">
        <authorList>
            <person name="Sun Q."/>
            <person name="Ohkuma M."/>
        </authorList>
    </citation>
    <scope>NUCLEOTIDE SEQUENCE</scope>
    <source>
        <strain evidence="11">JCM 3091</strain>
    </source>
</reference>
<dbReference type="InterPro" id="IPR050445">
    <property type="entry name" value="Bact_polysacc_biosynth/exp"/>
</dbReference>
<evidence type="ECO:0000256" key="1">
    <source>
        <dbReference type="ARBA" id="ARBA00004651"/>
    </source>
</evidence>
<evidence type="ECO:0000259" key="10">
    <source>
        <dbReference type="Pfam" id="PF02706"/>
    </source>
</evidence>
<sequence>MNVSRHPEPTEPDGPDLATYLRWLRRHWWIIGMGAVLGMAGGYLAAAVQTPVYQATTQVVVRAVETGDKNGAVQNKINLDTEAQVVRSLVVAEKARGALGTALSADRMSRRVGVTVPPNSQVLNITYGAETAQAAQAGSRALAAAYLDLRGTDARRRMDEERKALDGQIAAVTKRLDGIARQIARAKDESSERERAIADRNVLTDQLRGLNERRSPLVASAVHPGDIISEARLPESPSAPNAMLYLVSGLGAGLLLGLCLAAFADRLDRRVRHGRDLAERFAPAVLMEAPGQVNAVGIVAPGHPLAAEIGRLRNVLATTGPPPAGRGRTVLVTGASTGHAAAFVVANLAAAYARTGQQVVAVCATADSALVNVAAPGGAAAGLSDVLRRDTPALAALSSVTDLPSLRVLLPGALDAVAELPLAALAETLDTLADRFDHVLVHAASPRVSVEAQALANHVDAVLVVAESGRTRRTEVAGAIARFDQVGVEVAGLALAPRVPDGVVPRRVPPTQLPGRGRPAVAAAPVPTTPASAGPARRPADDSTMILPRMIEVAPPPAPGRMQANGRAVPRQAAPDPRESAR</sequence>
<feature type="domain" description="Polysaccharide chain length determinant N-terminal" evidence="10">
    <location>
        <begin position="16"/>
        <end position="94"/>
    </location>
</feature>
<comment type="subcellular location">
    <subcellularLocation>
        <location evidence="1">Cell membrane</location>
        <topology evidence="1">Multi-pass membrane protein</topology>
    </subcellularLocation>
</comment>
<evidence type="ECO:0000256" key="8">
    <source>
        <dbReference type="SAM" id="MobiDB-lite"/>
    </source>
</evidence>
<evidence type="ECO:0000256" key="7">
    <source>
        <dbReference type="SAM" id="Coils"/>
    </source>
</evidence>
<evidence type="ECO:0000256" key="5">
    <source>
        <dbReference type="ARBA" id="ARBA00022989"/>
    </source>
</evidence>
<dbReference type="PANTHER" id="PTHR32309:SF31">
    <property type="entry name" value="CAPSULAR EXOPOLYSACCHARIDE FAMILY"/>
    <property type="match status" value="1"/>
</dbReference>
<keyword evidence="4 9" id="KW-0812">Transmembrane</keyword>
<dbReference type="Gene3D" id="3.40.50.300">
    <property type="entry name" value="P-loop containing nucleotide triphosphate hydrolases"/>
    <property type="match status" value="1"/>
</dbReference>
<comment type="similarity">
    <text evidence="2">Belongs to the CpsC/CapA family.</text>
</comment>
<name>A0A8J3BMV5_9ACTN</name>
<dbReference type="Pfam" id="PF02706">
    <property type="entry name" value="Wzz"/>
    <property type="match status" value="1"/>
</dbReference>
<dbReference type="AlphaFoldDB" id="A0A8J3BMV5"/>
<evidence type="ECO:0000256" key="2">
    <source>
        <dbReference type="ARBA" id="ARBA00006683"/>
    </source>
</evidence>
<keyword evidence="7" id="KW-0175">Coiled coil</keyword>
<organism evidence="11 12">
    <name type="scientific">Pilimelia terevasa</name>
    <dbReference type="NCBI Taxonomy" id="53372"/>
    <lineage>
        <taxon>Bacteria</taxon>
        <taxon>Bacillati</taxon>
        <taxon>Actinomycetota</taxon>
        <taxon>Actinomycetes</taxon>
        <taxon>Micromonosporales</taxon>
        <taxon>Micromonosporaceae</taxon>
        <taxon>Pilimelia</taxon>
    </lineage>
</organism>
<dbReference type="InterPro" id="IPR003856">
    <property type="entry name" value="LPS_length_determ_N"/>
</dbReference>
<reference evidence="11" key="1">
    <citation type="journal article" date="2014" name="Int. J. Syst. Evol. Microbiol.">
        <title>Complete genome sequence of Corynebacterium casei LMG S-19264T (=DSM 44701T), isolated from a smear-ripened cheese.</title>
        <authorList>
            <consortium name="US DOE Joint Genome Institute (JGI-PGF)"/>
            <person name="Walter F."/>
            <person name="Albersmeier A."/>
            <person name="Kalinowski J."/>
            <person name="Ruckert C."/>
        </authorList>
    </citation>
    <scope>NUCLEOTIDE SEQUENCE</scope>
    <source>
        <strain evidence="11">JCM 3091</strain>
    </source>
</reference>
<dbReference type="SUPFAM" id="SSF52540">
    <property type="entry name" value="P-loop containing nucleoside triphosphate hydrolases"/>
    <property type="match status" value="1"/>
</dbReference>
<dbReference type="InterPro" id="IPR027417">
    <property type="entry name" value="P-loop_NTPase"/>
</dbReference>
<comment type="caution">
    <text evidence="11">The sequence shown here is derived from an EMBL/GenBank/DDBJ whole genome shotgun (WGS) entry which is preliminary data.</text>
</comment>
<keyword evidence="12" id="KW-1185">Reference proteome</keyword>
<dbReference type="GO" id="GO:0005886">
    <property type="term" value="C:plasma membrane"/>
    <property type="evidence" value="ECO:0007669"/>
    <property type="project" value="UniProtKB-SubCell"/>
</dbReference>
<protein>
    <recommendedName>
        <fullName evidence="10">Polysaccharide chain length determinant N-terminal domain-containing protein</fullName>
    </recommendedName>
</protein>
<keyword evidence="3" id="KW-1003">Cell membrane</keyword>
<keyword evidence="6 9" id="KW-0472">Membrane</keyword>
<dbReference type="RefSeq" id="WP_189114634.1">
    <property type="nucleotide sequence ID" value="NZ_BMQC01000008.1"/>
</dbReference>
<feature type="transmembrane region" description="Helical" evidence="9">
    <location>
        <begin position="28"/>
        <end position="48"/>
    </location>
</feature>
<evidence type="ECO:0000313" key="12">
    <source>
        <dbReference type="Proteomes" id="UP000662200"/>
    </source>
</evidence>
<keyword evidence="5 9" id="KW-1133">Transmembrane helix</keyword>
<feature type="coiled-coil region" evidence="7">
    <location>
        <begin position="169"/>
        <end position="213"/>
    </location>
</feature>
<evidence type="ECO:0000256" key="9">
    <source>
        <dbReference type="SAM" id="Phobius"/>
    </source>
</evidence>
<feature type="compositionally biased region" description="Low complexity" evidence="8">
    <location>
        <begin position="513"/>
        <end position="536"/>
    </location>
</feature>
<feature type="transmembrane region" description="Helical" evidence="9">
    <location>
        <begin position="242"/>
        <end position="263"/>
    </location>
</feature>
<gene>
    <name evidence="11" type="ORF">GCM10010124_26890</name>
</gene>
<evidence type="ECO:0000256" key="6">
    <source>
        <dbReference type="ARBA" id="ARBA00023136"/>
    </source>
</evidence>
<proteinExistence type="inferred from homology"/>
<evidence type="ECO:0000313" key="11">
    <source>
        <dbReference type="EMBL" id="GGK32757.1"/>
    </source>
</evidence>
<dbReference type="EMBL" id="BMQC01000008">
    <property type="protein sequence ID" value="GGK32757.1"/>
    <property type="molecule type" value="Genomic_DNA"/>
</dbReference>
<evidence type="ECO:0000256" key="3">
    <source>
        <dbReference type="ARBA" id="ARBA00022475"/>
    </source>
</evidence>
<feature type="region of interest" description="Disordered" evidence="8">
    <location>
        <begin position="505"/>
        <end position="582"/>
    </location>
</feature>
<evidence type="ECO:0000256" key="4">
    <source>
        <dbReference type="ARBA" id="ARBA00022692"/>
    </source>
</evidence>
<accession>A0A8J3BMV5</accession>
<dbReference type="PANTHER" id="PTHR32309">
    <property type="entry name" value="TYROSINE-PROTEIN KINASE"/>
    <property type="match status" value="1"/>
</dbReference>
<dbReference type="Proteomes" id="UP000662200">
    <property type="component" value="Unassembled WGS sequence"/>
</dbReference>